<sequence>MFLFNKFAVVALLVVSGFAQGNALTGTVKDESTNIPIVGAKVSLANQGVTVVTNSEGEFTLKYENSDSPSVIQVTERRYWQREIPSSLNDSSPLNVRLQAKKQRLIITTDIGGVDPDDLQSLLHALLLSNEYDLEGIIYGHAWVESSPERGRSRIEKAIDAYGKVYENLTVHSTEYPTPNYLRSIVRAGQAEPRMEGAGKGKDSEGSNLIVTLVENDDPRPVWINAWGGANTIAQAFWKVNATRSKGDLDKFVSKVRVYDILGQDDSGSWIAKTFPNVTYIRNADGVYGWAPEKAWTAEHVQSHGPIGSLYPTSKWATEGDSPAFLHLASRGLNNPNSLTQGGWGGRFGAQKTTGVKLFSWAEKTPEVYAHEQTLKPYALYTNTAEGAAAIKKWQPDIDNSLAVRMDWSVTPNWTDANHFPVAILEGDKTRQILERSVTAGEEIILSADGSSDPDNDSLVFSWLYYNKASTYDGAVDLQGHTTPAVKIKVPEDSFGKTIHIILAVRDSGAPTLAAYRRMILKVKNPSPP</sequence>
<dbReference type="Gene3D" id="3.90.245.10">
    <property type="entry name" value="Ribonucleoside hydrolase-like"/>
    <property type="match status" value="1"/>
</dbReference>
<feature type="signal peptide" evidence="1">
    <location>
        <begin position="1"/>
        <end position="21"/>
    </location>
</feature>
<feature type="domain" description="Cellulose-binding Sde182 C-terminal" evidence="3">
    <location>
        <begin position="443"/>
        <end position="523"/>
    </location>
</feature>
<dbReference type="InterPro" id="IPR011483">
    <property type="entry name" value="Sde182_NH-like"/>
</dbReference>
<gene>
    <name evidence="4" type="ORF">SCD92_05160</name>
</gene>
<dbReference type="Gene3D" id="2.60.40.10">
    <property type="entry name" value="Immunoglobulins"/>
    <property type="match status" value="1"/>
</dbReference>
<dbReference type="InterPro" id="IPR008969">
    <property type="entry name" value="CarboxyPept-like_regulatory"/>
</dbReference>
<reference evidence="4 5" key="1">
    <citation type="submission" date="2023-11" db="EMBL/GenBank/DDBJ databases">
        <title>Gilvimarinus fulvus sp. nov., isolated from the surface of Kelp.</title>
        <authorList>
            <person name="Sun Y.Y."/>
            <person name="Gong Y."/>
            <person name="Du Z.J."/>
        </authorList>
    </citation>
    <scope>NUCLEOTIDE SEQUENCE [LARGE SCALE GENOMIC DNA]</scope>
    <source>
        <strain evidence="4 5">SDUM040013</strain>
    </source>
</reference>
<evidence type="ECO:0000313" key="4">
    <source>
        <dbReference type="EMBL" id="MDX6848738.1"/>
    </source>
</evidence>
<keyword evidence="5" id="KW-1185">Reference proteome</keyword>
<evidence type="ECO:0000259" key="3">
    <source>
        <dbReference type="Pfam" id="PF21027"/>
    </source>
</evidence>
<feature type="chain" id="PRO_5045843912" evidence="1">
    <location>
        <begin position="22"/>
        <end position="529"/>
    </location>
</feature>
<evidence type="ECO:0000256" key="1">
    <source>
        <dbReference type="SAM" id="SignalP"/>
    </source>
</evidence>
<dbReference type="InterPro" id="IPR036452">
    <property type="entry name" value="Ribo_hydro-like"/>
</dbReference>
<evidence type="ECO:0000259" key="2">
    <source>
        <dbReference type="Pfam" id="PF07632"/>
    </source>
</evidence>
<accession>A0ABU4RYR2</accession>
<dbReference type="SUPFAM" id="SSF53590">
    <property type="entry name" value="Nucleoside hydrolase"/>
    <property type="match status" value="1"/>
</dbReference>
<organism evidence="4 5">
    <name type="scientific">Gilvimarinus gilvus</name>
    <dbReference type="NCBI Taxonomy" id="3058038"/>
    <lineage>
        <taxon>Bacteria</taxon>
        <taxon>Pseudomonadati</taxon>
        <taxon>Pseudomonadota</taxon>
        <taxon>Gammaproteobacteria</taxon>
        <taxon>Cellvibrionales</taxon>
        <taxon>Cellvibrionaceae</taxon>
        <taxon>Gilvimarinus</taxon>
    </lineage>
</organism>
<dbReference type="Pfam" id="PF13715">
    <property type="entry name" value="CarbopepD_reg_2"/>
    <property type="match status" value="1"/>
</dbReference>
<feature type="domain" description="Cellulose-binding Sde182 nucleoside hydrolase-like" evidence="2">
    <location>
        <begin position="104"/>
        <end position="348"/>
    </location>
</feature>
<dbReference type="Pfam" id="PF07632">
    <property type="entry name" value="Sde182_NH-like"/>
    <property type="match status" value="1"/>
</dbReference>
<protein>
    <submittedName>
        <fullName evidence="4">DUF1593 domain-containing protein</fullName>
    </submittedName>
</protein>
<dbReference type="EMBL" id="JAXAFO010000006">
    <property type="protein sequence ID" value="MDX6848738.1"/>
    <property type="molecule type" value="Genomic_DNA"/>
</dbReference>
<comment type="caution">
    <text evidence="4">The sequence shown here is derived from an EMBL/GenBank/DDBJ whole genome shotgun (WGS) entry which is preliminary data.</text>
</comment>
<dbReference type="Pfam" id="PF21027">
    <property type="entry name" value="Sde0182_C"/>
    <property type="match status" value="1"/>
</dbReference>
<dbReference type="Proteomes" id="UP001273505">
    <property type="component" value="Unassembled WGS sequence"/>
</dbReference>
<keyword evidence="1" id="KW-0732">Signal</keyword>
<dbReference type="Gene3D" id="2.60.40.1120">
    <property type="entry name" value="Carboxypeptidase-like, regulatory domain"/>
    <property type="match status" value="1"/>
</dbReference>
<dbReference type="RefSeq" id="WP_302724059.1">
    <property type="nucleotide sequence ID" value="NZ_JAULRU010000731.1"/>
</dbReference>
<dbReference type="InterPro" id="IPR048527">
    <property type="entry name" value="Sde182_C"/>
</dbReference>
<evidence type="ECO:0000313" key="5">
    <source>
        <dbReference type="Proteomes" id="UP001273505"/>
    </source>
</evidence>
<proteinExistence type="predicted"/>
<dbReference type="SUPFAM" id="SSF49464">
    <property type="entry name" value="Carboxypeptidase regulatory domain-like"/>
    <property type="match status" value="1"/>
</dbReference>
<name>A0ABU4RYR2_9GAMM</name>
<dbReference type="InterPro" id="IPR013783">
    <property type="entry name" value="Ig-like_fold"/>
</dbReference>